<dbReference type="Pfam" id="PF00149">
    <property type="entry name" value="Metallophos"/>
    <property type="match status" value="1"/>
</dbReference>
<dbReference type="KEGG" id="bpip:BPP43_04540"/>
<dbReference type="GO" id="GO:0016787">
    <property type="term" value="F:hydrolase activity"/>
    <property type="evidence" value="ECO:0007669"/>
    <property type="project" value="InterPro"/>
</dbReference>
<name>A0A3B6VJX3_BRAPL</name>
<keyword evidence="3" id="KW-1185">Reference proteome</keyword>
<organism evidence="2 3">
    <name type="scientific">Brachyspira pilosicoli P43/6/78</name>
    <dbReference type="NCBI Taxonomy" id="1042417"/>
    <lineage>
        <taxon>Bacteria</taxon>
        <taxon>Pseudomonadati</taxon>
        <taxon>Spirochaetota</taxon>
        <taxon>Spirochaetia</taxon>
        <taxon>Brachyspirales</taxon>
        <taxon>Brachyspiraceae</taxon>
        <taxon>Brachyspira</taxon>
    </lineage>
</organism>
<accession>A0A3B6VJX3</accession>
<dbReference type="AlphaFoldDB" id="A0A3B6VJX3"/>
<reference evidence="2 3" key="1">
    <citation type="journal article" date="2013" name="Genome Announc.">
        <title>Complete Genome Sequence of the Porcine Strain Brachyspira pilosicoli P43/6/78(T.).</title>
        <authorList>
            <person name="Lin C."/>
            <person name="den Bakker H.C."/>
            <person name="Suzuki H."/>
            <person name="Lefebure T."/>
            <person name="Ponnala L."/>
            <person name="Sun Q."/>
            <person name="Stanhope M.J."/>
            <person name="Wiedmann M."/>
            <person name="Duhamel G.E."/>
        </authorList>
    </citation>
    <scope>NUCLEOTIDE SEQUENCE [LARGE SCALE GENOMIC DNA]</scope>
    <source>
        <strain evidence="2 3">P43/6/78</strain>
    </source>
</reference>
<sequence length="227" mass="26478">MKVAVIGDLHGKPCWKHLLKDNNFDKIVFLGDYSDDSWVTFTDKEIADNLKDVIEFKRDNNSKVELLIGNHDFQYIVGYPTASRYRKSYACELNKIFNDNKDIFNVVYVLKDYVFTHAGITNGWINYIKKKYDIKDFTDIAKNINMVYSKCKEDCNIASYRRGGMSMFAGILWADIHDLKEDGCFDYNQVVGHNRVKVNTIIEKNNHKIYMCDHFDSDDNHLIVLDV</sequence>
<dbReference type="InterPro" id="IPR029052">
    <property type="entry name" value="Metallo-depent_PP-like"/>
</dbReference>
<evidence type="ECO:0000313" key="3">
    <source>
        <dbReference type="Proteomes" id="UP000010793"/>
    </source>
</evidence>
<evidence type="ECO:0000313" key="2">
    <source>
        <dbReference type="EMBL" id="AGA66180.1"/>
    </source>
</evidence>
<dbReference type="Gene3D" id="3.60.21.10">
    <property type="match status" value="1"/>
</dbReference>
<evidence type="ECO:0000259" key="1">
    <source>
        <dbReference type="Pfam" id="PF00149"/>
    </source>
</evidence>
<dbReference type="RefSeq" id="WP_013245041.1">
    <property type="nucleotide sequence ID" value="NC_019908.1"/>
</dbReference>
<proteinExistence type="predicted"/>
<feature type="domain" description="Calcineurin-like phosphoesterase" evidence="1">
    <location>
        <begin position="1"/>
        <end position="133"/>
    </location>
</feature>
<dbReference type="EMBL" id="CP002873">
    <property type="protein sequence ID" value="AGA66180.1"/>
    <property type="molecule type" value="Genomic_DNA"/>
</dbReference>
<dbReference type="InterPro" id="IPR004843">
    <property type="entry name" value="Calcineurin-like_PHP"/>
</dbReference>
<dbReference type="GeneID" id="56440666"/>
<protein>
    <submittedName>
        <fullName evidence="2">Ser/Thr protein phosphatase family protein</fullName>
    </submittedName>
</protein>
<gene>
    <name evidence="2" type="ORF">BPP43_04540</name>
</gene>
<dbReference type="Proteomes" id="UP000010793">
    <property type="component" value="Chromosome"/>
</dbReference>
<dbReference type="SUPFAM" id="SSF56300">
    <property type="entry name" value="Metallo-dependent phosphatases"/>
    <property type="match status" value="1"/>
</dbReference>